<sequence>MTGDPEVDGGTGGMTMSNGAVGAIGPVDVPKASEIFADILRDKILRGEFPQGESLPPERTLVEQSGLSRAAVRDSLAILKQQGLIVTKTGRNGGSVVSRPTPSDLVSSLEIFLQSHGWDDDHPTLRQMREILEPWCAAFAAADRTDADLDLLHSEHRRTLAAIDNTARYLEASKEWHNAVVGATHNVLLSAFMQARGDAMVSSARRARYDSRSARQAAIDDHARICAAIEDRDPRLAYDLMTDHVRGSEHPLLDVLNDTAQHAKAAARQEDSPLDPEAASQATSSGHAN</sequence>
<dbReference type="SUPFAM" id="SSF46785">
    <property type="entry name" value="Winged helix' DNA-binding domain"/>
    <property type="match status" value="1"/>
</dbReference>
<evidence type="ECO:0000256" key="3">
    <source>
        <dbReference type="ARBA" id="ARBA00023163"/>
    </source>
</evidence>
<dbReference type="SMART" id="SM00345">
    <property type="entry name" value="HTH_GNTR"/>
    <property type="match status" value="1"/>
</dbReference>
<dbReference type="InterPro" id="IPR000524">
    <property type="entry name" value="Tscrpt_reg_HTH_GntR"/>
</dbReference>
<dbReference type="PANTHER" id="PTHR43537:SF5">
    <property type="entry name" value="UXU OPERON TRANSCRIPTIONAL REGULATOR"/>
    <property type="match status" value="1"/>
</dbReference>
<dbReference type="InterPro" id="IPR011711">
    <property type="entry name" value="GntR_C"/>
</dbReference>
<gene>
    <name evidence="6" type="ORF">N864_00255</name>
</gene>
<dbReference type="GO" id="GO:0003677">
    <property type="term" value="F:DNA binding"/>
    <property type="evidence" value="ECO:0007669"/>
    <property type="project" value="UniProtKB-KW"/>
</dbReference>
<evidence type="ECO:0000256" key="1">
    <source>
        <dbReference type="ARBA" id="ARBA00023015"/>
    </source>
</evidence>
<dbReference type="PROSITE" id="PS50949">
    <property type="entry name" value="HTH_GNTR"/>
    <property type="match status" value="1"/>
</dbReference>
<organism evidence="6 7">
    <name type="scientific">Intrasporangium chromatireducens Q5-1</name>
    <dbReference type="NCBI Taxonomy" id="584657"/>
    <lineage>
        <taxon>Bacteria</taxon>
        <taxon>Bacillati</taxon>
        <taxon>Actinomycetota</taxon>
        <taxon>Actinomycetes</taxon>
        <taxon>Micrococcales</taxon>
        <taxon>Intrasporangiaceae</taxon>
        <taxon>Intrasporangium</taxon>
    </lineage>
</organism>
<dbReference type="InterPro" id="IPR036390">
    <property type="entry name" value="WH_DNA-bd_sf"/>
</dbReference>
<dbReference type="RefSeq" id="WP_051518423.1">
    <property type="nucleotide sequence ID" value="NZ_AWQS01000067.1"/>
</dbReference>
<evidence type="ECO:0000256" key="2">
    <source>
        <dbReference type="ARBA" id="ARBA00023125"/>
    </source>
</evidence>
<dbReference type="PANTHER" id="PTHR43537">
    <property type="entry name" value="TRANSCRIPTIONAL REGULATOR, GNTR FAMILY"/>
    <property type="match status" value="1"/>
</dbReference>
<dbReference type="Gene3D" id="1.10.10.10">
    <property type="entry name" value="Winged helix-like DNA-binding domain superfamily/Winged helix DNA-binding domain"/>
    <property type="match status" value="1"/>
</dbReference>
<dbReference type="PRINTS" id="PR00035">
    <property type="entry name" value="HTHGNTR"/>
</dbReference>
<dbReference type="SMART" id="SM00895">
    <property type="entry name" value="FCD"/>
    <property type="match status" value="1"/>
</dbReference>
<dbReference type="Pfam" id="PF07729">
    <property type="entry name" value="FCD"/>
    <property type="match status" value="1"/>
</dbReference>
<evidence type="ECO:0000313" key="6">
    <source>
        <dbReference type="EMBL" id="EWT06074.1"/>
    </source>
</evidence>
<dbReference type="InterPro" id="IPR008920">
    <property type="entry name" value="TF_FadR/GntR_C"/>
</dbReference>
<keyword evidence="1" id="KW-0805">Transcription regulation</keyword>
<dbReference type="AlphaFoldDB" id="W9GQD5"/>
<dbReference type="EMBL" id="AWQS01000067">
    <property type="protein sequence ID" value="EWT06074.1"/>
    <property type="molecule type" value="Genomic_DNA"/>
</dbReference>
<dbReference type="Gene3D" id="1.20.120.530">
    <property type="entry name" value="GntR ligand-binding domain-like"/>
    <property type="match status" value="1"/>
</dbReference>
<evidence type="ECO:0000256" key="4">
    <source>
        <dbReference type="SAM" id="MobiDB-lite"/>
    </source>
</evidence>
<dbReference type="CDD" id="cd07377">
    <property type="entry name" value="WHTH_GntR"/>
    <property type="match status" value="1"/>
</dbReference>
<keyword evidence="2" id="KW-0238">DNA-binding</keyword>
<dbReference type="SUPFAM" id="SSF48008">
    <property type="entry name" value="GntR ligand-binding domain-like"/>
    <property type="match status" value="1"/>
</dbReference>
<dbReference type="Pfam" id="PF00392">
    <property type="entry name" value="GntR"/>
    <property type="match status" value="1"/>
</dbReference>
<dbReference type="Proteomes" id="UP000019494">
    <property type="component" value="Unassembled WGS sequence"/>
</dbReference>
<evidence type="ECO:0000259" key="5">
    <source>
        <dbReference type="PROSITE" id="PS50949"/>
    </source>
</evidence>
<comment type="caution">
    <text evidence="6">The sequence shown here is derived from an EMBL/GenBank/DDBJ whole genome shotgun (WGS) entry which is preliminary data.</text>
</comment>
<evidence type="ECO:0000313" key="7">
    <source>
        <dbReference type="Proteomes" id="UP000019494"/>
    </source>
</evidence>
<proteinExistence type="predicted"/>
<dbReference type="GO" id="GO:0003700">
    <property type="term" value="F:DNA-binding transcription factor activity"/>
    <property type="evidence" value="ECO:0007669"/>
    <property type="project" value="InterPro"/>
</dbReference>
<accession>W9GQD5</accession>
<reference evidence="7" key="1">
    <citation type="submission" date="2013-08" db="EMBL/GenBank/DDBJ databases">
        <title>Intrasporangium oryzae NRRL B-24470.</title>
        <authorList>
            <person name="Liu H."/>
            <person name="Wang G."/>
        </authorList>
    </citation>
    <scope>NUCLEOTIDE SEQUENCE [LARGE SCALE GENOMIC DNA]</scope>
    <source>
        <strain evidence="7">Q5-1</strain>
    </source>
</reference>
<dbReference type="InterPro" id="IPR036388">
    <property type="entry name" value="WH-like_DNA-bd_sf"/>
</dbReference>
<feature type="domain" description="HTH gntR-type" evidence="5">
    <location>
        <begin position="30"/>
        <end position="100"/>
    </location>
</feature>
<keyword evidence="3" id="KW-0804">Transcription</keyword>
<name>W9GQD5_9MICO</name>
<protein>
    <submittedName>
        <fullName evidence="6">GntR family transcriptional regulator</fullName>
    </submittedName>
</protein>
<dbReference type="OrthoDB" id="3523737at2"/>
<keyword evidence="7" id="KW-1185">Reference proteome</keyword>
<feature type="region of interest" description="Disordered" evidence="4">
    <location>
        <begin position="262"/>
        <end position="289"/>
    </location>
</feature>
<feature type="compositionally biased region" description="Polar residues" evidence="4">
    <location>
        <begin position="280"/>
        <end position="289"/>
    </location>
</feature>